<dbReference type="PANTHER" id="PTHR11088">
    <property type="entry name" value="TRNA DIMETHYLALLYLTRANSFERASE"/>
    <property type="match status" value="1"/>
</dbReference>
<feature type="binding site" evidence="10">
    <location>
        <begin position="11"/>
        <end position="18"/>
    </location>
    <ligand>
        <name>ATP</name>
        <dbReference type="ChEBI" id="CHEBI:30616"/>
    </ligand>
</feature>
<accession>A0A6L3ZI26</accession>
<dbReference type="InterPro" id="IPR039657">
    <property type="entry name" value="Dimethylallyltransferase"/>
</dbReference>
<evidence type="ECO:0000256" key="2">
    <source>
        <dbReference type="ARBA" id="ARBA00003213"/>
    </source>
</evidence>
<keyword evidence="7 10" id="KW-0067">ATP-binding</keyword>
<evidence type="ECO:0000256" key="7">
    <source>
        <dbReference type="ARBA" id="ARBA00022840"/>
    </source>
</evidence>
<dbReference type="EC" id="2.5.1.75" evidence="10"/>
<feature type="region of interest" description="Interaction with substrate tRNA" evidence="10">
    <location>
        <begin position="36"/>
        <end position="39"/>
    </location>
</feature>
<dbReference type="PANTHER" id="PTHR11088:SF60">
    <property type="entry name" value="TRNA DIMETHYLALLYLTRANSFERASE"/>
    <property type="match status" value="1"/>
</dbReference>
<dbReference type="GO" id="GO:0005524">
    <property type="term" value="F:ATP binding"/>
    <property type="evidence" value="ECO:0007669"/>
    <property type="project" value="UniProtKB-UniRule"/>
</dbReference>
<comment type="function">
    <text evidence="2 10 12">Catalyzes the transfer of a dimethylallyl group onto the adenine at position 37 in tRNAs that read codons beginning with uridine, leading to the formation of N6-(dimethylallyl)adenosine (i(6)A).</text>
</comment>
<keyword evidence="6 10" id="KW-0547">Nucleotide-binding</keyword>
<protein>
    <recommendedName>
        <fullName evidence="10">tRNA dimethylallyltransferase</fullName>
        <ecNumber evidence="10">2.5.1.75</ecNumber>
    </recommendedName>
    <alternativeName>
        <fullName evidence="10">Dimethylallyl diphosphate:tRNA dimethylallyltransferase</fullName>
        <shortName evidence="10">DMAPP:tRNA dimethylallyltransferase</shortName>
        <shortName evidence="10">DMATase</shortName>
    </alternativeName>
    <alternativeName>
        <fullName evidence="10">Isopentenyl-diphosphate:tRNA isopentenyltransferase</fullName>
        <shortName evidence="10">IPP transferase</shortName>
        <shortName evidence="10">IPPT</shortName>
        <shortName evidence="10">IPTase</shortName>
    </alternativeName>
</protein>
<dbReference type="InterPro" id="IPR027417">
    <property type="entry name" value="P-loop_NTPase"/>
</dbReference>
<evidence type="ECO:0000256" key="4">
    <source>
        <dbReference type="ARBA" id="ARBA00022679"/>
    </source>
</evidence>
<dbReference type="Gene3D" id="1.10.20.140">
    <property type="match status" value="1"/>
</dbReference>
<dbReference type="GO" id="GO:0006400">
    <property type="term" value="P:tRNA modification"/>
    <property type="evidence" value="ECO:0007669"/>
    <property type="project" value="TreeGrafter"/>
</dbReference>
<dbReference type="Pfam" id="PF01715">
    <property type="entry name" value="IPPT"/>
    <property type="match status" value="1"/>
</dbReference>
<dbReference type="HAMAP" id="MF_00185">
    <property type="entry name" value="IPP_trans"/>
    <property type="match status" value="1"/>
</dbReference>
<dbReference type="Gene3D" id="3.40.50.300">
    <property type="entry name" value="P-loop containing nucleotide triphosphate hydrolases"/>
    <property type="match status" value="1"/>
</dbReference>
<comment type="catalytic activity">
    <reaction evidence="9 10 11">
        <text>adenosine(37) in tRNA + dimethylallyl diphosphate = N(6)-dimethylallyladenosine(37) in tRNA + diphosphate</text>
        <dbReference type="Rhea" id="RHEA:26482"/>
        <dbReference type="Rhea" id="RHEA-COMP:10162"/>
        <dbReference type="Rhea" id="RHEA-COMP:10375"/>
        <dbReference type="ChEBI" id="CHEBI:33019"/>
        <dbReference type="ChEBI" id="CHEBI:57623"/>
        <dbReference type="ChEBI" id="CHEBI:74411"/>
        <dbReference type="ChEBI" id="CHEBI:74415"/>
        <dbReference type="EC" id="2.5.1.75"/>
    </reaction>
</comment>
<feature type="region of interest" description="Interaction with substrate tRNA" evidence="10">
    <location>
        <begin position="160"/>
        <end position="164"/>
    </location>
</feature>
<reference evidence="14 15" key="1">
    <citation type="submission" date="2019-10" db="EMBL/GenBank/DDBJ databases">
        <title>Genome sequence of Phaeocystidibacter marisrubri JCM30614 (type strain).</title>
        <authorList>
            <person name="Bowman J.P."/>
        </authorList>
    </citation>
    <scope>NUCLEOTIDE SEQUENCE [LARGE SCALE GENOMIC DNA]</scope>
    <source>
        <strain evidence="14 15">JCM 30614</strain>
    </source>
</reference>
<evidence type="ECO:0000256" key="1">
    <source>
        <dbReference type="ARBA" id="ARBA00001946"/>
    </source>
</evidence>
<dbReference type="NCBIfam" id="TIGR00174">
    <property type="entry name" value="miaA"/>
    <property type="match status" value="1"/>
</dbReference>
<comment type="cofactor">
    <cofactor evidence="1 10">
        <name>Mg(2+)</name>
        <dbReference type="ChEBI" id="CHEBI:18420"/>
    </cofactor>
</comment>
<proteinExistence type="inferred from homology"/>
<dbReference type="InterPro" id="IPR018022">
    <property type="entry name" value="IPT"/>
</dbReference>
<comment type="subunit">
    <text evidence="10">Monomer.</text>
</comment>
<evidence type="ECO:0000313" key="15">
    <source>
        <dbReference type="Proteomes" id="UP000484164"/>
    </source>
</evidence>
<name>A0A6L3ZI26_9FLAO</name>
<evidence type="ECO:0000256" key="10">
    <source>
        <dbReference type="HAMAP-Rule" id="MF_00185"/>
    </source>
</evidence>
<organism evidence="14 15">
    <name type="scientific">Phaeocystidibacter marisrubri</name>
    <dbReference type="NCBI Taxonomy" id="1577780"/>
    <lineage>
        <taxon>Bacteria</taxon>
        <taxon>Pseudomonadati</taxon>
        <taxon>Bacteroidota</taxon>
        <taxon>Flavobacteriia</taxon>
        <taxon>Flavobacteriales</taxon>
        <taxon>Phaeocystidibacteraceae</taxon>
        <taxon>Phaeocystidibacter</taxon>
    </lineage>
</organism>
<dbReference type="OrthoDB" id="9776390at2"/>
<evidence type="ECO:0000256" key="11">
    <source>
        <dbReference type="RuleBase" id="RU003783"/>
    </source>
</evidence>
<dbReference type="SUPFAM" id="SSF52540">
    <property type="entry name" value="P-loop containing nucleoside triphosphate hydrolases"/>
    <property type="match status" value="2"/>
</dbReference>
<keyword evidence="5 10" id="KW-0819">tRNA processing</keyword>
<evidence type="ECO:0000256" key="9">
    <source>
        <dbReference type="ARBA" id="ARBA00049563"/>
    </source>
</evidence>
<evidence type="ECO:0000256" key="8">
    <source>
        <dbReference type="ARBA" id="ARBA00022842"/>
    </source>
</evidence>
<comment type="similarity">
    <text evidence="3 10 13">Belongs to the IPP transferase family.</text>
</comment>
<keyword evidence="4 10" id="KW-0808">Transferase</keyword>
<comment type="caution">
    <text evidence="10">Lacks conserved residue(s) required for the propagation of feature annotation.</text>
</comment>
<dbReference type="RefSeq" id="WP_151691840.1">
    <property type="nucleotide sequence ID" value="NZ_BMGX01000002.1"/>
</dbReference>
<dbReference type="AlphaFoldDB" id="A0A6L3ZI26"/>
<feature type="binding site" evidence="10">
    <location>
        <begin position="13"/>
        <end position="18"/>
    </location>
    <ligand>
        <name>substrate</name>
    </ligand>
</feature>
<evidence type="ECO:0000256" key="3">
    <source>
        <dbReference type="ARBA" id="ARBA00005842"/>
    </source>
</evidence>
<dbReference type="EMBL" id="WBVQ01000001">
    <property type="protein sequence ID" value="KAB2817269.1"/>
    <property type="molecule type" value="Genomic_DNA"/>
</dbReference>
<evidence type="ECO:0000256" key="5">
    <source>
        <dbReference type="ARBA" id="ARBA00022694"/>
    </source>
</evidence>
<comment type="caution">
    <text evidence="14">The sequence shown here is derived from an EMBL/GenBank/DDBJ whole genome shotgun (WGS) entry which is preliminary data.</text>
</comment>
<evidence type="ECO:0000256" key="13">
    <source>
        <dbReference type="RuleBase" id="RU003785"/>
    </source>
</evidence>
<dbReference type="GO" id="GO:0052381">
    <property type="term" value="F:tRNA dimethylallyltransferase activity"/>
    <property type="evidence" value="ECO:0007669"/>
    <property type="project" value="UniProtKB-UniRule"/>
</dbReference>
<feature type="site" description="Interaction with substrate tRNA" evidence="10">
    <location>
        <position position="124"/>
    </location>
</feature>
<keyword evidence="8 10" id="KW-0460">Magnesium</keyword>
<dbReference type="Proteomes" id="UP000484164">
    <property type="component" value="Unassembled WGS sequence"/>
</dbReference>
<evidence type="ECO:0000256" key="6">
    <source>
        <dbReference type="ARBA" id="ARBA00022741"/>
    </source>
</evidence>
<feature type="site" description="Interaction with substrate tRNA" evidence="10">
    <location>
        <position position="102"/>
    </location>
</feature>
<keyword evidence="15" id="KW-1185">Reference proteome</keyword>
<gene>
    <name evidence="10 14" type="primary">miaA</name>
    <name evidence="14" type="ORF">F8C82_02440</name>
</gene>
<evidence type="ECO:0000256" key="12">
    <source>
        <dbReference type="RuleBase" id="RU003784"/>
    </source>
</evidence>
<sequence>MSKPTLIAVLGPTASGKTEWAIQLAEHFGSEILSCDSRQFYRELKIGVARPSEEELARAVHHFIADRSIETPLSAGEYEREALAKLDMLFSKNPVQIVVGGSGLFAKALMEGFDDMPEVDPSIRERLNAEFAQNGIDPLREMLLKLDPEHAKRVDLHNHQRVIRALEICLQTGKPYSVFRSKKRTSRPFDVIKIAPDWEREILYERINTRVDLMVSEGLEEEARSVLPFRHFTALQTVGYREWFDHFDGLMDRETCIAKIKQNSRNYAKRQLTWNRKESDLRLFNPTDFDEALVTIESKLR</sequence>
<evidence type="ECO:0000313" key="14">
    <source>
        <dbReference type="EMBL" id="KAB2817269.1"/>
    </source>
</evidence>